<dbReference type="InterPro" id="IPR001878">
    <property type="entry name" value="Znf_CCHC"/>
</dbReference>
<dbReference type="GO" id="GO:0016567">
    <property type="term" value="P:protein ubiquitination"/>
    <property type="evidence" value="ECO:0007669"/>
    <property type="project" value="InterPro"/>
</dbReference>
<evidence type="ECO:0000259" key="10">
    <source>
        <dbReference type="PROSITE" id="PS51282"/>
    </source>
</evidence>
<reference evidence="11 12" key="1">
    <citation type="submission" date="2024-01" db="EMBL/GenBank/DDBJ databases">
        <title>Genome assemblies of Stephania.</title>
        <authorList>
            <person name="Yang L."/>
        </authorList>
    </citation>
    <scope>NUCLEOTIDE SEQUENCE [LARGE SCALE GENOMIC DNA]</scope>
    <source>
        <strain evidence="11">QJT</strain>
        <tissue evidence="11">Leaf</tissue>
    </source>
</reference>
<keyword evidence="5" id="KW-0539">Nucleus</keyword>
<comment type="subcellular location">
    <subcellularLocation>
        <location evidence="1">Nucleus</location>
    </subcellularLocation>
</comment>
<evidence type="ECO:0000256" key="1">
    <source>
        <dbReference type="ARBA" id="ARBA00004123"/>
    </source>
</evidence>
<gene>
    <name evidence="11" type="ORF">Sjap_019708</name>
</gene>
<dbReference type="InterPro" id="IPR013083">
    <property type="entry name" value="Znf_RING/FYVE/PHD"/>
</dbReference>
<evidence type="ECO:0000256" key="3">
    <source>
        <dbReference type="ARBA" id="ARBA00022771"/>
    </source>
</evidence>
<dbReference type="SMART" id="SM01180">
    <property type="entry name" value="DWNN"/>
    <property type="match status" value="1"/>
</dbReference>
<feature type="compositionally biased region" description="Low complexity" evidence="7">
    <location>
        <begin position="353"/>
        <end position="365"/>
    </location>
</feature>
<name>A0AAP0EZY6_9MAGN</name>
<evidence type="ECO:0000259" key="8">
    <source>
        <dbReference type="PROSITE" id="PS50089"/>
    </source>
</evidence>
<dbReference type="Pfam" id="PF00098">
    <property type="entry name" value="zf-CCHC"/>
    <property type="match status" value="1"/>
</dbReference>
<evidence type="ECO:0000256" key="5">
    <source>
        <dbReference type="ARBA" id="ARBA00023242"/>
    </source>
</evidence>
<dbReference type="SMART" id="SM00184">
    <property type="entry name" value="RING"/>
    <property type="match status" value="1"/>
</dbReference>
<comment type="caution">
    <text evidence="11">The sequence shown here is derived from an EMBL/GenBank/DDBJ whole genome shotgun (WGS) entry which is preliminary data.</text>
</comment>
<dbReference type="GO" id="GO:0008270">
    <property type="term" value="F:zinc ion binding"/>
    <property type="evidence" value="ECO:0007669"/>
    <property type="project" value="UniProtKB-KW"/>
</dbReference>
<feature type="compositionally biased region" description="Polar residues" evidence="7">
    <location>
        <begin position="609"/>
        <end position="618"/>
    </location>
</feature>
<sequence length="780" mass="88545">MSIRFKFRSSLAFDSVDISPSYSISVRDFKSKIAVHKKLSNFQDFDLVISDAASGEEYVVEDFLIPSGSSVVIKRVPAERLSPSLKPSVDGVKDMGNKQNAIAGCFPSVNEDIENFDDFGTDLYPVPETNLLDSDLNAAEVNCMNAVNANTKTRCSESSIAPCQNVDPGDLSEAICRDAFGSEGDTQARFHRKFVGDKKLDHAANVNSPIVERPNLPSELRCSLCKSIFKEAVLIPCCQHTFCDKCIRLVLVEKAKCPKCLSSKCRVEDLLPNLSLRLAIEHFLESQIVTSGSDDLLKYAPDEESGIHVKEVSCEVSVHRRETVSPHSPSATGKGSNQVMPEPEIEMNKRNNRSAADNDTAANSSMKKRKGPWVNTADGTGSFAATSKSKKVERACYMCGSPDHFIRECPASAVSCPTFHPGVMRTYGSPYWHGASLPYLRPFMNMYASPTMMPCNPNVVPLATFANSSYIPSTYGGFPVPSGLVRMWNAVPPMANGAEHPLSQAEFGEFQNNKKRYKLLNERLLREKPHDRDLNEHTYHERRQSHEWGTLQDIETVTIYTHDVHNKRPQKKHLRSEHLDSDFHIKDRRCSKDSTSVSSKDHRYHYSDVGSSKIQDSYSPDWHRKDNYRQNESSTDRSFMNCETPYLSDSSNHCTREKHARCHSRKKLSRPKRGGSDFSPRNQDERQKLVNTDKRRVETDVEKRDRRLCGLTQSSQELSFKDQRRRKRNEKESVHSAKLSRHEMKSGDDHWSHERWEMVNGLSEDYGEDFHRHHKRKRVW</sequence>
<dbReference type="PROSITE" id="PS50089">
    <property type="entry name" value="ZF_RING_2"/>
    <property type="match status" value="1"/>
</dbReference>
<organism evidence="11 12">
    <name type="scientific">Stephania japonica</name>
    <dbReference type="NCBI Taxonomy" id="461633"/>
    <lineage>
        <taxon>Eukaryota</taxon>
        <taxon>Viridiplantae</taxon>
        <taxon>Streptophyta</taxon>
        <taxon>Embryophyta</taxon>
        <taxon>Tracheophyta</taxon>
        <taxon>Spermatophyta</taxon>
        <taxon>Magnoliopsida</taxon>
        <taxon>Ranunculales</taxon>
        <taxon>Menispermaceae</taxon>
        <taxon>Menispermoideae</taxon>
        <taxon>Cissampelideae</taxon>
        <taxon>Stephania</taxon>
    </lineage>
</organism>
<keyword evidence="2" id="KW-0479">Metal-binding</keyword>
<feature type="compositionally biased region" description="Basic and acidic residues" evidence="7">
    <location>
        <begin position="729"/>
        <end position="746"/>
    </location>
</feature>
<dbReference type="Proteomes" id="UP001417504">
    <property type="component" value="Unassembled WGS sequence"/>
</dbReference>
<dbReference type="PROSITE" id="PS50158">
    <property type="entry name" value="ZF_CCHC"/>
    <property type="match status" value="1"/>
</dbReference>
<feature type="compositionally biased region" description="Polar residues" evidence="7">
    <location>
        <begin position="325"/>
        <end position="339"/>
    </location>
</feature>
<dbReference type="Pfam" id="PF08783">
    <property type="entry name" value="DWNN"/>
    <property type="match status" value="1"/>
</dbReference>
<dbReference type="PROSITE" id="PS00518">
    <property type="entry name" value="ZF_RING_1"/>
    <property type="match status" value="1"/>
</dbReference>
<dbReference type="PANTHER" id="PTHR15439">
    <property type="entry name" value="RETINOBLASTOMA-BINDING PROTEIN 6"/>
    <property type="match status" value="1"/>
</dbReference>
<dbReference type="InterPro" id="IPR001841">
    <property type="entry name" value="Znf_RING"/>
</dbReference>
<dbReference type="Gene3D" id="3.10.20.90">
    <property type="entry name" value="Phosphatidylinositol 3-kinase Catalytic Subunit, Chain A, domain 1"/>
    <property type="match status" value="1"/>
</dbReference>
<feature type="compositionally biased region" description="Basic residues" evidence="7">
    <location>
        <begin position="656"/>
        <end position="673"/>
    </location>
</feature>
<evidence type="ECO:0000259" key="9">
    <source>
        <dbReference type="PROSITE" id="PS50158"/>
    </source>
</evidence>
<dbReference type="SMART" id="SM00343">
    <property type="entry name" value="ZnF_C2HC"/>
    <property type="match status" value="1"/>
</dbReference>
<dbReference type="CDD" id="cd16620">
    <property type="entry name" value="vRING-HC-C4C4_RBBP6"/>
    <property type="match status" value="1"/>
</dbReference>
<feature type="region of interest" description="Disordered" evidence="7">
    <location>
        <begin position="589"/>
        <end position="702"/>
    </location>
</feature>
<dbReference type="GO" id="GO:0005634">
    <property type="term" value="C:nucleus"/>
    <property type="evidence" value="ECO:0007669"/>
    <property type="project" value="UniProtKB-SubCell"/>
</dbReference>
<feature type="domain" description="CCHC-type" evidence="9">
    <location>
        <begin position="396"/>
        <end position="410"/>
    </location>
</feature>
<feature type="region of interest" description="Disordered" evidence="7">
    <location>
        <begin position="321"/>
        <end position="382"/>
    </location>
</feature>
<evidence type="ECO:0000313" key="12">
    <source>
        <dbReference type="Proteomes" id="UP001417504"/>
    </source>
</evidence>
<dbReference type="GO" id="GO:0061630">
    <property type="term" value="F:ubiquitin protein ligase activity"/>
    <property type="evidence" value="ECO:0007669"/>
    <property type="project" value="InterPro"/>
</dbReference>
<evidence type="ECO:0000256" key="2">
    <source>
        <dbReference type="ARBA" id="ARBA00022723"/>
    </source>
</evidence>
<proteinExistence type="predicted"/>
<feature type="compositionally biased region" description="Basic and acidic residues" evidence="7">
    <location>
        <begin position="682"/>
        <end position="702"/>
    </location>
</feature>
<dbReference type="Pfam" id="PF13923">
    <property type="entry name" value="zf-C3HC4_2"/>
    <property type="match status" value="1"/>
</dbReference>
<feature type="domain" description="RING-type" evidence="8">
    <location>
        <begin position="222"/>
        <end position="260"/>
    </location>
</feature>
<evidence type="ECO:0000256" key="4">
    <source>
        <dbReference type="ARBA" id="ARBA00022833"/>
    </source>
</evidence>
<evidence type="ECO:0000256" key="7">
    <source>
        <dbReference type="SAM" id="MobiDB-lite"/>
    </source>
</evidence>
<dbReference type="InterPro" id="IPR017907">
    <property type="entry name" value="Znf_RING_CS"/>
</dbReference>
<dbReference type="SUPFAM" id="SSF57850">
    <property type="entry name" value="RING/U-box"/>
    <property type="match status" value="1"/>
</dbReference>
<accession>A0AAP0EZY6</accession>
<dbReference type="InterPro" id="IPR033489">
    <property type="entry name" value="RBBP6"/>
</dbReference>
<dbReference type="Gene3D" id="3.30.40.10">
    <property type="entry name" value="Zinc/RING finger domain, C3HC4 (zinc finger)"/>
    <property type="match status" value="1"/>
</dbReference>
<protein>
    <submittedName>
        <fullName evidence="11">Uncharacterized protein</fullName>
    </submittedName>
</protein>
<dbReference type="GO" id="GO:0006397">
    <property type="term" value="P:mRNA processing"/>
    <property type="evidence" value="ECO:0007669"/>
    <property type="project" value="InterPro"/>
</dbReference>
<dbReference type="PROSITE" id="PS51282">
    <property type="entry name" value="DWNN"/>
    <property type="match status" value="1"/>
</dbReference>
<keyword evidence="3 6" id="KW-0863">Zinc-finger</keyword>
<evidence type="ECO:0000313" key="11">
    <source>
        <dbReference type="EMBL" id="KAK9102454.1"/>
    </source>
</evidence>
<dbReference type="AlphaFoldDB" id="A0AAP0EZY6"/>
<dbReference type="PANTHER" id="PTHR15439:SF11">
    <property type="entry name" value="E3 UBIQUITIN LIGASE PQT3-LIKE ISOFORM X1"/>
    <property type="match status" value="1"/>
</dbReference>
<dbReference type="InterPro" id="IPR014891">
    <property type="entry name" value="DWNN_domain"/>
</dbReference>
<dbReference type="GO" id="GO:0003676">
    <property type="term" value="F:nucleic acid binding"/>
    <property type="evidence" value="ECO:0007669"/>
    <property type="project" value="InterPro"/>
</dbReference>
<keyword evidence="4" id="KW-0862">Zinc</keyword>
<dbReference type="GO" id="GO:0006511">
    <property type="term" value="P:ubiquitin-dependent protein catabolic process"/>
    <property type="evidence" value="ECO:0007669"/>
    <property type="project" value="TreeGrafter"/>
</dbReference>
<feature type="domain" description="DWNN" evidence="10">
    <location>
        <begin position="3"/>
        <end position="77"/>
    </location>
</feature>
<feature type="region of interest" description="Disordered" evidence="7">
    <location>
        <begin position="714"/>
        <end position="746"/>
    </location>
</feature>
<evidence type="ECO:0000256" key="6">
    <source>
        <dbReference type="PROSITE-ProRule" id="PRU00047"/>
    </source>
</evidence>
<dbReference type="EMBL" id="JBBNAE010000008">
    <property type="protein sequence ID" value="KAK9102454.1"/>
    <property type="molecule type" value="Genomic_DNA"/>
</dbReference>
<dbReference type="Gene3D" id="4.10.60.10">
    <property type="entry name" value="Zinc finger, CCHC-type"/>
    <property type="match status" value="1"/>
</dbReference>
<keyword evidence="12" id="KW-1185">Reference proteome</keyword>